<dbReference type="Gene3D" id="3.40.80.10">
    <property type="entry name" value="Peptidoglycan recognition protein-like"/>
    <property type="match status" value="1"/>
</dbReference>
<dbReference type="GO" id="GO:0008270">
    <property type="term" value="F:zinc ion binding"/>
    <property type="evidence" value="ECO:0007669"/>
    <property type="project" value="InterPro"/>
</dbReference>
<evidence type="ECO:0000313" key="5">
    <source>
        <dbReference type="EMBL" id="ATW62460.1"/>
    </source>
</evidence>
<dbReference type="InterPro" id="IPR015510">
    <property type="entry name" value="PGRP"/>
</dbReference>
<dbReference type="InterPro" id="IPR002502">
    <property type="entry name" value="Amidase_domain"/>
</dbReference>
<organism evidence="5 6">
    <name type="scientific">Streptomyces phage WRightOn</name>
    <dbReference type="NCBI Taxonomy" id="2053723"/>
    <lineage>
        <taxon>Viruses</taxon>
        <taxon>Duplodnaviria</taxon>
        <taxon>Heunggongvirae</taxon>
        <taxon>Uroviricota</taxon>
        <taxon>Caudoviricetes</taxon>
        <taxon>Beephvirinae</taxon>
        <taxon>Manuelvirus</taxon>
        <taxon>Manuelvirus wrighton</taxon>
    </lineage>
</organism>
<evidence type="ECO:0000256" key="3">
    <source>
        <dbReference type="ARBA" id="ARBA00022638"/>
    </source>
</evidence>
<dbReference type="SUPFAM" id="SSF47090">
    <property type="entry name" value="PGBD-like"/>
    <property type="match status" value="1"/>
</dbReference>
<dbReference type="GO" id="GO:0009253">
    <property type="term" value="P:peptidoglycan catabolic process"/>
    <property type="evidence" value="ECO:0007669"/>
    <property type="project" value="InterPro"/>
</dbReference>
<dbReference type="SMART" id="SM00701">
    <property type="entry name" value="PGRP"/>
    <property type="match status" value="1"/>
</dbReference>
<dbReference type="Gene3D" id="1.10.101.10">
    <property type="entry name" value="PGBD-like superfamily/PGBD"/>
    <property type="match status" value="1"/>
</dbReference>
<keyword evidence="2" id="KW-0929">Antimicrobial</keyword>
<dbReference type="GO" id="GO:0001897">
    <property type="term" value="P:symbiont-mediated cytolysis of host cell"/>
    <property type="evidence" value="ECO:0007669"/>
    <property type="project" value="UniProtKB-ARBA"/>
</dbReference>
<feature type="domain" description="Peptidoglycan recognition protein family" evidence="4">
    <location>
        <begin position="1"/>
        <end position="144"/>
    </location>
</feature>
<dbReference type="InterPro" id="IPR047763">
    <property type="entry name" value="PG_bind_dom_phiBT1-type"/>
</dbReference>
<dbReference type="PANTHER" id="PTHR11022">
    <property type="entry name" value="PEPTIDOGLYCAN RECOGNITION PROTEIN"/>
    <property type="match status" value="1"/>
</dbReference>
<dbReference type="NCBIfam" id="NF038080">
    <property type="entry name" value="PG_bind_siph"/>
    <property type="match status" value="1"/>
</dbReference>
<dbReference type="InterPro" id="IPR036365">
    <property type="entry name" value="PGBD-like_sf"/>
</dbReference>
<evidence type="ECO:0000259" key="4">
    <source>
        <dbReference type="SMART" id="SM00701"/>
    </source>
</evidence>
<dbReference type="GO" id="GO:0042742">
    <property type="term" value="P:defense response to bacterium"/>
    <property type="evidence" value="ECO:0007669"/>
    <property type="project" value="UniProtKB-KW"/>
</dbReference>
<evidence type="ECO:0000256" key="2">
    <source>
        <dbReference type="ARBA" id="ARBA00022529"/>
    </source>
</evidence>
<dbReference type="SUPFAM" id="SSF55846">
    <property type="entry name" value="N-acetylmuramoyl-L-alanine amidase-like"/>
    <property type="match status" value="1"/>
</dbReference>
<dbReference type="Proteomes" id="UP000241007">
    <property type="component" value="Segment"/>
</dbReference>
<name>A0A2H4PI36_9CAUD</name>
<evidence type="ECO:0000313" key="6">
    <source>
        <dbReference type="Proteomes" id="UP000241007"/>
    </source>
</evidence>
<evidence type="ECO:0000256" key="1">
    <source>
        <dbReference type="ARBA" id="ARBA00007553"/>
    </source>
</evidence>
<dbReference type="PANTHER" id="PTHR11022:SF41">
    <property type="entry name" value="PEPTIDOGLYCAN-RECOGNITION PROTEIN LC-RELATED"/>
    <property type="match status" value="1"/>
</dbReference>
<protein>
    <submittedName>
        <fullName evidence="5">Endolysin</fullName>
    </submittedName>
</protein>
<comment type="similarity">
    <text evidence="1">Belongs to the N-acetylmuramoyl-L-alanine amidase 2 family.</text>
</comment>
<dbReference type="InterPro" id="IPR036505">
    <property type="entry name" value="Amidase/PGRP_sf"/>
</dbReference>
<dbReference type="CDD" id="cd06583">
    <property type="entry name" value="PGRP"/>
    <property type="match status" value="1"/>
</dbReference>
<dbReference type="EMBL" id="MG515223">
    <property type="protein sequence ID" value="ATW62460.1"/>
    <property type="molecule type" value="Genomic_DNA"/>
</dbReference>
<dbReference type="GO" id="GO:0008745">
    <property type="term" value="F:N-acetylmuramoyl-L-alanine amidase activity"/>
    <property type="evidence" value="ECO:0007669"/>
    <property type="project" value="InterPro"/>
</dbReference>
<accession>A0A2H4PI36</accession>
<reference evidence="5 6" key="1">
    <citation type="submission" date="2017-11" db="EMBL/GenBank/DDBJ databases">
        <authorList>
            <person name="Keri A.G."/>
            <person name="Ahn S.H."/>
            <person name="Alvarado I.A."/>
            <person name="Hartigan K.A."/>
            <person name="Shaffer C.D."/>
            <person name="Weston-Hafer K.A."/>
            <person name="Russell D.A."/>
            <person name="Pope W.H."/>
            <person name="Jacobs-Sera D."/>
            <person name="Hendrix R.W."/>
            <person name="Hatfull G.F."/>
        </authorList>
    </citation>
    <scope>NUCLEOTIDE SEQUENCE [LARGE SCALE GENOMIC DNA]</scope>
</reference>
<proteinExistence type="inferred from homology"/>
<sequence length="259" mass="28268">MKWVSRAELGWPASAAPSQTSTKGVKVHYEGTRVDCDTHAECVSLVKAIRKSHLANKVENYSDIAYNLIVCKHGYVFEGRGKRKRTGANGNQALNQAHYAVMGLLGSSGDTEPTDEMIEGIKDAIAYLRSNGAGKEIKGHKDGYATKCPGDALYALVRAGKLEPGANAPAPKPKPVYAPFPGRGFFRLGQRHDLITELGKALVRAGWKGYKIGPGREFTRTDIKAVAWFQRKQGWTGSDADGYPGPETWKRLKVAQPKK</sequence>
<gene>
    <name evidence="5" type="ORF">SEA_WRIGHTON_3</name>
</gene>
<keyword evidence="3" id="KW-0081">Bacteriolytic enzyme</keyword>
<keyword evidence="6" id="KW-1185">Reference proteome</keyword>
<dbReference type="InterPro" id="IPR006619">
    <property type="entry name" value="PGRP_domain_met/bac"/>
</dbReference>
<dbReference type="InterPro" id="IPR036366">
    <property type="entry name" value="PGBDSf"/>
</dbReference>